<proteinExistence type="predicted"/>
<keyword evidence="1" id="KW-0704">Schiff base</keyword>
<dbReference type="SUPFAM" id="SSF51569">
    <property type="entry name" value="Aldolase"/>
    <property type="match status" value="1"/>
</dbReference>
<reference evidence="2 3" key="1">
    <citation type="journal article" date="2024" name="J Genomics">
        <title>Draft genome sequencing and assembly of Favolaschia claudopus CIRM-BRFM 2984 isolated from oak limbs.</title>
        <authorList>
            <person name="Navarro D."/>
            <person name="Drula E."/>
            <person name="Chaduli D."/>
            <person name="Cazenave R."/>
            <person name="Ahrendt S."/>
            <person name="Wang J."/>
            <person name="Lipzen A."/>
            <person name="Daum C."/>
            <person name="Barry K."/>
            <person name="Grigoriev I.V."/>
            <person name="Favel A."/>
            <person name="Rosso M.N."/>
            <person name="Martin F."/>
        </authorList>
    </citation>
    <scope>NUCLEOTIDE SEQUENCE [LARGE SCALE GENOMIC DNA]</scope>
    <source>
        <strain evidence="2 3">CIRM-BRFM 2984</strain>
    </source>
</reference>
<name>A0AAW0AAN8_9AGAR</name>
<dbReference type="GO" id="GO:0009052">
    <property type="term" value="P:pentose-phosphate shunt, non-oxidative branch"/>
    <property type="evidence" value="ECO:0007669"/>
    <property type="project" value="TreeGrafter"/>
</dbReference>
<evidence type="ECO:0000313" key="3">
    <source>
        <dbReference type="Proteomes" id="UP001362999"/>
    </source>
</evidence>
<accession>A0AAW0AAN8</accession>
<evidence type="ECO:0000256" key="1">
    <source>
        <dbReference type="ARBA" id="ARBA00023270"/>
    </source>
</evidence>
<keyword evidence="3" id="KW-1185">Reference proteome</keyword>
<dbReference type="InterPro" id="IPR013785">
    <property type="entry name" value="Aldolase_TIM"/>
</dbReference>
<gene>
    <name evidence="2" type="ORF">R3P38DRAFT_3367300</name>
</gene>
<dbReference type="PANTHER" id="PTHR10683:SF39">
    <property type="entry name" value="TRANSALDOLASE"/>
    <property type="match status" value="1"/>
</dbReference>
<sequence>MATLIEVLETQLNVDVDTMDPILTKSLPFIPHDMTSNQFVVNEQMQVPENGGLLLGAVKEYGDLGWLAVLDRISALLCAENIVNIHGRVLLQTSPFFAYDTQKVVEHARHYAIELEKVGISKDRFCIKIPATGPAMNACRILREEGIRTLGTSLFSVPQAIAASQAGCLYISPYFNAWNIDQRVVSEIAAHTDRSLWPASDDPAVNHPISHRLMQILETYKRLYRETGQEQPMLKPAAFISVQEVMACGEMEMHQATIGPRLLAELSALPAVPSASTKIPGVPKVDMTKPYANARPTPTRLAHMSQTDPLNPEWGGKIASTDIDYLANNGAELDREIEADPATKKRVFDSLEIFKVGELSSKAIIEKAIQELKN</sequence>
<dbReference type="Pfam" id="PF00923">
    <property type="entry name" value="TAL_FSA"/>
    <property type="match status" value="1"/>
</dbReference>
<dbReference type="Proteomes" id="UP001362999">
    <property type="component" value="Unassembled WGS sequence"/>
</dbReference>
<dbReference type="PANTHER" id="PTHR10683">
    <property type="entry name" value="TRANSALDOLASE"/>
    <property type="match status" value="1"/>
</dbReference>
<dbReference type="EMBL" id="JAWWNJ010000077">
    <property type="protein sequence ID" value="KAK7005897.1"/>
    <property type="molecule type" value="Genomic_DNA"/>
</dbReference>
<dbReference type="GO" id="GO:0005975">
    <property type="term" value="P:carbohydrate metabolic process"/>
    <property type="evidence" value="ECO:0007669"/>
    <property type="project" value="InterPro"/>
</dbReference>
<protein>
    <submittedName>
        <fullName evidence="2">Aldolase</fullName>
    </submittedName>
</protein>
<organism evidence="2 3">
    <name type="scientific">Favolaschia claudopus</name>
    <dbReference type="NCBI Taxonomy" id="2862362"/>
    <lineage>
        <taxon>Eukaryota</taxon>
        <taxon>Fungi</taxon>
        <taxon>Dikarya</taxon>
        <taxon>Basidiomycota</taxon>
        <taxon>Agaricomycotina</taxon>
        <taxon>Agaricomycetes</taxon>
        <taxon>Agaricomycetidae</taxon>
        <taxon>Agaricales</taxon>
        <taxon>Marasmiineae</taxon>
        <taxon>Mycenaceae</taxon>
        <taxon>Favolaschia</taxon>
    </lineage>
</organism>
<dbReference type="InterPro" id="IPR001585">
    <property type="entry name" value="TAL/FSA"/>
</dbReference>
<comment type="caution">
    <text evidence="2">The sequence shown here is derived from an EMBL/GenBank/DDBJ whole genome shotgun (WGS) entry which is preliminary data.</text>
</comment>
<dbReference type="GO" id="GO:0004801">
    <property type="term" value="F:transaldolase activity"/>
    <property type="evidence" value="ECO:0007669"/>
    <property type="project" value="TreeGrafter"/>
</dbReference>
<dbReference type="AlphaFoldDB" id="A0AAW0AAN8"/>
<dbReference type="Gene3D" id="3.20.20.70">
    <property type="entry name" value="Aldolase class I"/>
    <property type="match status" value="1"/>
</dbReference>
<evidence type="ECO:0000313" key="2">
    <source>
        <dbReference type="EMBL" id="KAK7005897.1"/>
    </source>
</evidence>